<protein>
    <submittedName>
        <fullName evidence="1">TUB like protein 3</fullName>
    </submittedName>
</protein>
<dbReference type="Ensembl" id="ENSSTOT00000038139.1">
    <property type="protein sequence ID" value="ENSSTOP00000027355.1"/>
    <property type="gene ID" value="ENSSTOG00000010613.3"/>
</dbReference>
<dbReference type="AlphaFoldDB" id="A0A287D1I0"/>
<dbReference type="EMBL" id="AGTP01074493">
    <property type="status" value="NOT_ANNOTATED_CDS"/>
    <property type="molecule type" value="Genomic_DNA"/>
</dbReference>
<evidence type="ECO:0000313" key="1">
    <source>
        <dbReference type="Ensembl" id="ENSSTOP00000027355.1"/>
    </source>
</evidence>
<keyword evidence="2" id="KW-1185">Reference proteome</keyword>
<sequence>MEASHYGLGPRGDRKTIHKEAFVI</sequence>
<name>A0A287D1I0_ICTTR</name>
<reference evidence="2" key="1">
    <citation type="submission" date="2011-11" db="EMBL/GenBank/DDBJ databases">
        <title>The Draft Genome of Spermophilus tridecemlineatus.</title>
        <authorList>
            <consortium name="The Broad Institute Genome Assembly &amp; Analysis Group"/>
            <consortium name="Computational R&amp;D Group"/>
            <consortium name="and Sequencing Platform"/>
            <person name="Di Palma F."/>
            <person name="Alfoldi J."/>
            <person name="Johnson J."/>
            <person name="Berlin A."/>
            <person name="Gnerre S."/>
            <person name="Jaffe D."/>
            <person name="MacCallum I."/>
            <person name="Young S."/>
            <person name="Walker B.J."/>
            <person name="Lindblad-Toh K."/>
        </authorList>
    </citation>
    <scope>NUCLEOTIDE SEQUENCE [LARGE SCALE GENOMIC DNA]</scope>
</reference>
<evidence type="ECO:0000313" key="2">
    <source>
        <dbReference type="Proteomes" id="UP000005215"/>
    </source>
</evidence>
<dbReference type="EMBL" id="AGTP01074491">
    <property type="status" value="NOT_ANNOTATED_CDS"/>
    <property type="molecule type" value="Genomic_DNA"/>
</dbReference>
<accession>A0A287D1I0</accession>
<reference evidence="1" key="3">
    <citation type="submission" date="2025-09" db="UniProtKB">
        <authorList>
            <consortium name="Ensembl"/>
        </authorList>
    </citation>
    <scope>IDENTIFICATION</scope>
</reference>
<reference evidence="1" key="2">
    <citation type="submission" date="2025-08" db="UniProtKB">
        <authorList>
            <consortium name="Ensembl"/>
        </authorList>
    </citation>
    <scope>IDENTIFICATION</scope>
</reference>
<organism evidence="1 2">
    <name type="scientific">Ictidomys tridecemlineatus</name>
    <name type="common">Thirteen-lined ground squirrel</name>
    <name type="synonym">Spermophilus tridecemlineatus</name>
    <dbReference type="NCBI Taxonomy" id="43179"/>
    <lineage>
        <taxon>Eukaryota</taxon>
        <taxon>Metazoa</taxon>
        <taxon>Chordata</taxon>
        <taxon>Craniata</taxon>
        <taxon>Vertebrata</taxon>
        <taxon>Euteleostomi</taxon>
        <taxon>Mammalia</taxon>
        <taxon>Eutheria</taxon>
        <taxon>Euarchontoglires</taxon>
        <taxon>Glires</taxon>
        <taxon>Rodentia</taxon>
        <taxon>Sciuromorpha</taxon>
        <taxon>Sciuridae</taxon>
        <taxon>Xerinae</taxon>
        <taxon>Marmotini</taxon>
        <taxon>Ictidomys</taxon>
    </lineage>
</organism>
<dbReference type="Proteomes" id="UP000005215">
    <property type="component" value="Unassembled WGS sequence"/>
</dbReference>
<gene>
    <name evidence="1" type="primary">TULP3</name>
</gene>
<dbReference type="GeneTree" id="ENSGT00940000158155"/>
<dbReference type="EMBL" id="AGTP01074492">
    <property type="status" value="NOT_ANNOTATED_CDS"/>
    <property type="molecule type" value="Genomic_DNA"/>
</dbReference>
<proteinExistence type="predicted"/>